<dbReference type="InterPro" id="IPR029058">
    <property type="entry name" value="AB_hydrolase_fold"/>
</dbReference>
<dbReference type="PANTHER" id="PTHR11802:SF421">
    <property type="entry name" value="CARBOXYPEPTIDASE"/>
    <property type="match status" value="1"/>
</dbReference>
<proteinExistence type="inferred from homology"/>
<dbReference type="eggNOG" id="KOG1282">
    <property type="taxonomic scope" value="Eukaryota"/>
</dbReference>
<dbReference type="HOGENOM" id="CLU_2053683_0_0_1"/>
<dbReference type="Proteomes" id="UP000006729">
    <property type="component" value="Chromosome 16"/>
</dbReference>
<keyword evidence="4" id="KW-1185">Reference proteome</keyword>
<dbReference type="InterPro" id="IPR001563">
    <property type="entry name" value="Peptidase_S10"/>
</dbReference>
<reference evidence="3 4" key="1">
    <citation type="journal article" date="2006" name="Science">
        <title>The genome of black cottonwood, Populus trichocarpa (Torr. &amp; Gray).</title>
        <authorList>
            <person name="Tuskan G.A."/>
            <person name="Difazio S."/>
            <person name="Jansson S."/>
            <person name="Bohlmann J."/>
            <person name="Grigoriev I."/>
            <person name="Hellsten U."/>
            <person name="Putnam N."/>
            <person name="Ralph S."/>
            <person name="Rombauts S."/>
            <person name="Salamov A."/>
            <person name="Schein J."/>
            <person name="Sterck L."/>
            <person name="Aerts A."/>
            <person name="Bhalerao R.R."/>
            <person name="Bhalerao R.P."/>
            <person name="Blaudez D."/>
            <person name="Boerjan W."/>
            <person name="Brun A."/>
            <person name="Brunner A."/>
            <person name="Busov V."/>
            <person name="Campbell M."/>
            <person name="Carlson J."/>
            <person name="Chalot M."/>
            <person name="Chapman J."/>
            <person name="Chen G.L."/>
            <person name="Cooper D."/>
            <person name="Coutinho P.M."/>
            <person name="Couturier J."/>
            <person name="Covert S."/>
            <person name="Cronk Q."/>
            <person name="Cunningham R."/>
            <person name="Davis J."/>
            <person name="Degroeve S."/>
            <person name="Dejardin A."/>
            <person name="Depamphilis C."/>
            <person name="Detter J."/>
            <person name="Dirks B."/>
            <person name="Dubchak I."/>
            <person name="Duplessis S."/>
            <person name="Ehlting J."/>
            <person name="Ellis B."/>
            <person name="Gendler K."/>
            <person name="Goodstein D."/>
            <person name="Gribskov M."/>
            <person name="Grimwood J."/>
            <person name="Groover A."/>
            <person name="Gunter L."/>
            <person name="Hamberger B."/>
            <person name="Heinze B."/>
            <person name="Helariutta Y."/>
            <person name="Henrissat B."/>
            <person name="Holligan D."/>
            <person name="Holt R."/>
            <person name="Huang W."/>
            <person name="Islam-Faridi N."/>
            <person name="Jones S."/>
            <person name="Jones-Rhoades M."/>
            <person name="Jorgensen R."/>
            <person name="Joshi C."/>
            <person name="Kangasjarvi J."/>
            <person name="Karlsson J."/>
            <person name="Kelleher C."/>
            <person name="Kirkpatrick R."/>
            <person name="Kirst M."/>
            <person name="Kohler A."/>
            <person name="Kalluri U."/>
            <person name="Larimer F."/>
            <person name="Leebens-Mack J."/>
            <person name="Leple J.C."/>
            <person name="Locascio P."/>
            <person name="Lou Y."/>
            <person name="Lucas S."/>
            <person name="Martin F."/>
            <person name="Montanini B."/>
            <person name="Napoli C."/>
            <person name="Nelson D.R."/>
            <person name="Nelson C."/>
            <person name="Nieminen K."/>
            <person name="Nilsson O."/>
            <person name="Pereda V."/>
            <person name="Peter G."/>
            <person name="Philippe R."/>
            <person name="Pilate G."/>
            <person name="Poliakov A."/>
            <person name="Razumovskaya J."/>
            <person name="Richardson P."/>
            <person name="Rinaldi C."/>
            <person name="Ritland K."/>
            <person name="Rouze P."/>
            <person name="Ryaboy D."/>
            <person name="Schmutz J."/>
            <person name="Schrader J."/>
            <person name="Segerman B."/>
            <person name="Shin H."/>
            <person name="Siddiqui A."/>
            <person name="Sterky F."/>
            <person name="Terry A."/>
            <person name="Tsai C.J."/>
            <person name="Uberbacher E."/>
            <person name="Unneberg P."/>
            <person name="Vahala J."/>
            <person name="Wall K."/>
            <person name="Wessler S."/>
            <person name="Yang G."/>
            <person name="Yin T."/>
            <person name="Douglas C."/>
            <person name="Marra M."/>
            <person name="Sandberg G."/>
            <person name="Van de Peer Y."/>
            <person name="Rokhsar D."/>
        </authorList>
    </citation>
    <scope>NUCLEOTIDE SEQUENCE [LARGE SCALE GENOMIC DNA]</scope>
    <source>
        <strain evidence="4">cv. Nisqually</strain>
    </source>
</reference>
<dbReference type="GO" id="GO:0006508">
    <property type="term" value="P:proteolysis"/>
    <property type="evidence" value="ECO:0007669"/>
    <property type="project" value="InterPro"/>
</dbReference>
<dbReference type="Pfam" id="PF00450">
    <property type="entry name" value="Peptidase_S10"/>
    <property type="match status" value="1"/>
</dbReference>
<evidence type="ECO:0000313" key="3">
    <source>
        <dbReference type="EMBL" id="PNS97651.1"/>
    </source>
</evidence>
<evidence type="ECO:0000256" key="2">
    <source>
        <dbReference type="SAM" id="SignalP"/>
    </source>
</evidence>
<evidence type="ECO:0000313" key="4">
    <source>
        <dbReference type="Proteomes" id="UP000006729"/>
    </source>
</evidence>
<organism evidence="3 4">
    <name type="scientific">Populus trichocarpa</name>
    <name type="common">Western balsam poplar</name>
    <name type="synonym">Populus balsamifera subsp. trichocarpa</name>
    <dbReference type="NCBI Taxonomy" id="3694"/>
    <lineage>
        <taxon>Eukaryota</taxon>
        <taxon>Viridiplantae</taxon>
        <taxon>Streptophyta</taxon>
        <taxon>Embryophyta</taxon>
        <taxon>Tracheophyta</taxon>
        <taxon>Spermatophyta</taxon>
        <taxon>Magnoliopsida</taxon>
        <taxon>eudicotyledons</taxon>
        <taxon>Gunneridae</taxon>
        <taxon>Pentapetalae</taxon>
        <taxon>rosids</taxon>
        <taxon>fabids</taxon>
        <taxon>Malpighiales</taxon>
        <taxon>Salicaceae</taxon>
        <taxon>Saliceae</taxon>
        <taxon>Populus</taxon>
    </lineage>
</organism>
<feature type="signal peptide" evidence="2">
    <location>
        <begin position="1"/>
        <end position="25"/>
    </location>
</feature>
<dbReference type="Gene3D" id="3.40.50.1820">
    <property type="entry name" value="alpha/beta hydrolase"/>
    <property type="match status" value="1"/>
</dbReference>
<comment type="similarity">
    <text evidence="1">Belongs to the peptidase S10 family.</text>
</comment>
<gene>
    <name evidence="3" type="ORF">POPTR_016G034700</name>
</gene>
<dbReference type="EMBL" id="CM009305">
    <property type="protein sequence ID" value="PNS97651.1"/>
    <property type="molecule type" value="Genomic_DNA"/>
</dbReference>
<dbReference type="FunFam" id="3.40.50.1820:FF:000912">
    <property type="entry name" value="Uncharacterized protein"/>
    <property type="match status" value="1"/>
</dbReference>
<protein>
    <submittedName>
        <fullName evidence="3">Uncharacterized protein</fullName>
    </submittedName>
</protein>
<dbReference type="GO" id="GO:0004185">
    <property type="term" value="F:serine-type carboxypeptidase activity"/>
    <property type="evidence" value="ECO:0007669"/>
    <property type="project" value="InterPro"/>
</dbReference>
<feature type="chain" id="PRO_5030166438" evidence="2">
    <location>
        <begin position="26"/>
        <end position="120"/>
    </location>
</feature>
<dbReference type="STRING" id="3694.B9IHP3"/>
<dbReference type="AlphaFoldDB" id="B9IHP3"/>
<accession>B9IHP3</accession>
<dbReference type="InParanoid" id="B9IHP3"/>
<name>B9IHP3_POPTR</name>
<sequence length="120" mass="12985">MRPESWIIVAVLCVTIIQISRAVAASSIDDKILSLPGQPQAGFQQYAGDVTVDEKQQGALFYYLTEAECDPASKPVVLWLNRGPGCSSFRLEAFSENGSFRPGGGGLLVRNDFSWNKGSS</sequence>
<dbReference type="PANTHER" id="PTHR11802">
    <property type="entry name" value="SERINE PROTEASE FAMILY S10 SERINE CARBOXYPEPTIDASE"/>
    <property type="match status" value="1"/>
</dbReference>
<evidence type="ECO:0000256" key="1">
    <source>
        <dbReference type="ARBA" id="ARBA00009431"/>
    </source>
</evidence>
<dbReference type="SUPFAM" id="SSF53474">
    <property type="entry name" value="alpha/beta-Hydrolases"/>
    <property type="match status" value="1"/>
</dbReference>
<keyword evidence="2" id="KW-0732">Signal</keyword>
<dbReference type="MEROPS" id="S10.A24"/>